<keyword evidence="1" id="KW-0812">Transmembrane</keyword>
<proteinExistence type="predicted"/>
<evidence type="ECO:0000256" key="1">
    <source>
        <dbReference type="SAM" id="Phobius"/>
    </source>
</evidence>
<organism evidence="2 3">
    <name type="scientific">Paenibacillus abyssi</name>
    <dbReference type="NCBI Taxonomy" id="1340531"/>
    <lineage>
        <taxon>Bacteria</taxon>
        <taxon>Bacillati</taxon>
        <taxon>Bacillota</taxon>
        <taxon>Bacilli</taxon>
        <taxon>Bacillales</taxon>
        <taxon>Paenibacillaceae</taxon>
        <taxon>Paenibacillus</taxon>
    </lineage>
</organism>
<feature type="transmembrane region" description="Helical" evidence="1">
    <location>
        <begin position="32"/>
        <end position="54"/>
    </location>
</feature>
<dbReference type="AlphaFoldDB" id="A0A917CY79"/>
<keyword evidence="1" id="KW-1133">Transmembrane helix</keyword>
<dbReference type="RefSeq" id="WP_188530969.1">
    <property type="nucleotide sequence ID" value="NZ_BMGR01000006.1"/>
</dbReference>
<reference evidence="2" key="2">
    <citation type="submission" date="2020-09" db="EMBL/GenBank/DDBJ databases">
        <authorList>
            <person name="Sun Q."/>
            <person name="Zhou Y."/>
        </authorList>
    </citation>
    <scope>NUCLEOTIDE SEQUENCE</scope>
    <source>
        <strain evidence="2">CGMCC 1.12987</strain>
    </source>
</reference>
<keyword evidence="3" id="KW-1185">Reference proteome</keyword>
<protein>
    <submittedName>
        <fullName evidence="2">Uncharacterized protein</fullName>
    </submittedName>
</protein>
<dbReference type="Proteomes" id="UP000644756">
    <property type="component" value="Unassembled WGS sequence"/>
</dbReference>
<keyword evidence="1" id="KW-0472">Membrane</keyword>
<evidence type="ECO:0000313" key="3">
    <source>
        <dbReference type="Proteomes" id="UP000644756"/>
    </source>
</evidence>
<dbReference type="EMBL" id="BMGR01000006">
    <property type="protein sequence ID" value="GGG03223.1"/>
    <property type="molecule type" value="Genomic_DNA"/>
</dbReference>
<sequence>MRAVVAIIVVGSAFFLWQGRMLIRQKRKKEWIVFTVSLLIAMALYISVGLHLSIPSPTEMIGNWLEPFIKPIVKWTEGGY</sequence>
<evidence type="ECO:0000313" key="2">
    <source>
        <dbReference type="EMBL" id="GGG03223.1"/>
    </source>
</evidence>
<reference evidence="2" key="1">
    <citation type="journal article" date="2014" name="Int. J. Syst. Evol. Microbiol.">
        <title>Complete genome sequence of Corynebacterium casei LMG S-19264T (=DSM 44701T), isolated from a smear-ripened cheese.</title>
        <authorList>
            <consortium name="US DOE Joint Genome Institute (JGI-PGF)"/>
            <person name="Walter F."/>
            <person name="Albersmeier A."/>
            <person name="Kalinowski J."/>
            <person name="Ruckert C."/>
        </authorList>
    </citation>
    <scope>NUCLEOTIDE SEQUENCE</scope>
    <source>
        <strain evidence="2">CGMCC 1.12987</strain>
    </source>
</reference>
<name>A0A917CY79_9BACL</name>
<accession>A0A917CY79</accession>
<feature type="transmembrane region" description="Helical" evidence="1">
    <location>
        <begin position="6"/>
        <end position="23"/>
    </location>
</feature>
<comment type="caution">
    <text evidence="2">The sequence shown here is derived from an EMBL/GenBank/DDBJ whole genome shotgun (WGS) entry which is preliminary data.</text>
</comment>
<gene>
    <name evidence="2" type="ORF">GCM10010916_20390</name>
</gene>